<reference evidence="2" key="1">
    <citation type="journal article" date="2019" name="Int. J. Syst. Evol. Microbiol.">
        <title>The Global Catalogue of Microorganisms (GCM) 10K type strain sequencing project: providing services to taxonomists for standard genome sequencing and annotation.</title>
        <authorList>
            <consortium name="The Broad Institute Genomics Platform"/>
            <consortium name="The Broad Institute Genome Sequencing Center for Infectious Disease"/>
            <person name="Wu L."/>
            <person name="Ma J."/>
        </authorList>
    </citation>
    <scope>NUCLEOTIDE SEQUENCE [LARGE SCALE GENOMIC DNA]</scope>
    <source>
        <strain evidence="2">JCM 3338</strain>
    </source>
</reference>
<accession>A0ABW4X6P7</accession>
<dbReference type="PANTHER" id="PTHR38436:SF1">
    <property type="entry name" value="ESTER CYCLASE"/>
    <property type="match status" value="1"/>
</dbReference>
<organism evidence="1 2">
    <name type="scientific">Blastococcus deserti</name>
    <dbReference type="NCBI Taxonomy" id="2259033"/>
    <lineage>
        <taxon>Bacteria</taxon>
        <taxon>Bacillati</taxon>
        <taxon>Actinomycetota</taxon>
        <taxon>Actinomycetes</taxon>
        <taxon>Geodermatophilales</taxon>
        <taxon>Geodermatophilaceae</taxon>
        <taxon>Blastococcus</taxon>
    </lineage>
</organism>
<comment type="caution">
    <text evidence="1">The sequence shown here is derived from an EMBL/GenBank/DDBJ whole genome shotgun (WGS) entry which is preliminary data.</text>
</comment>
<dbReference type="Pfam" id="PF07366">
    <property type="entry name" value="SnoaL"/>
    <property type="match status" value="1"/>
</dbReference>
<keyword evidence="2" id="KW-1185">Reference proteome</keyword>
<dbReference type="SUPFAM" id="SSF54427">
    <property type="entry name" value="NTF2-like"/>
    <property type="match status" value="1"/>
</dbReference>
<evidence type="ECO:0000313" key="2">
    <source>
        <dbReference type="Proteomes" id="UP001597402"/>
    </source>
</evidence>
<dbReference type="EMBL" id="JBHUHP010000004">
    <property type="protein sequence ID" value="MFD2090992.1"/>
    <property type="molecule type" value="Genomic_DNA"/>
</dbReference>
<dbReference type="InterPro" id="IPR009959">
    <property type="entry name" value="Cyclase_SnoaL-like"/>
</dbReference>
<dbReference type="Proteomes" id="UP001597402">
    <property type="component" value="Unassembled WGS sequence"/>
</dbReference>
<gene>
    <name evidence="1" type="ORF">ACFSHS_05335</name>
</gene>
<name>A0ABW4X6P7_9ACTN</name>
<evidence type="ECO:0000313" key="1">
    <source>
        <dbReference type="EMBL" id="MFD2090992.1"/>
    </source>
</evidence>
<dbReference type="InterPro" id="IPR032710">
    <property type="entry name" value="NTF2-like_dom_sf"/>
</dbReference>
<protein>
    <submittedName>
        <fullName evidence="1">Ester cyclase</fullName>
    </submittedName>
</protein>
<dbReference type="PANTHER" id="PTHR38436">
    <property type="entry name" value="POLYKETIDE CYCLASE SNOAL-LIKE DOMAIN"/>
    <property type="match status" value="1"/>
</dbReference>
<dbReference type="Gene3D" id="3.10.450.50">
    <property type="match status" value="1"/>
</dbReference>
<proteinExistence type="predicted"/>
<dbReference type="RefSeq" id="WP_376872724.1">
    <property type="nucleotide sequence ID" value="NZ_JBHUHP010000004.1"/>
</dbReference>
<sequence>MSVQENKALYRRWFEDVVSRRDAALAGQLLGPEYRLHFPGMPGPVDRDGHMELLHAFWTAFPDWQETVDDVVAEGDRVVIRVTGRGTHEGPFQGLPPTGRHVTATGVGIARMEGGRIAETWAEYDALGLLQQLGAFPMPEPATA</sequence>